<dbReference type="EMBL" id="LK020689">
    <property type="protein sequence ID" value="CDQ30143.1"/>
    <property type="molecule type" value="Genomic_DNA"/>
</dbReference>
<dbReference type="InterPro" id="IPR050090">
    <property type="entry name" value="Tyrosine_recombinase_XerCD"/>
</dbReference>
<sequence length="377" mass="44201">MAIRKGKDGNWVVDISNGFDPITLKQRRLVRKGYMTKKEAIEAEHYLRSVELKERFYGAKITISILYELLKEEDSINHRKASYINTQDNNYNKHIKDYFSMVDNVGKLTYEDIYQFREHLRQKVAKNSDKPLSTNTINKIMILLKKIFDVGLRKGYYSSNPAKLIKKLPIEKTKMQFWTVKEFQKFLTLFEPEEYNIKLLFTVLFFTGLRLGEALALTWQDIDFSSNTIHITKSVYVNKGVTHISTTKTKAGTRRIVINKKLSQELQDWEKRQKHLLEQFTNNSLTLQVFQNSPITITKNAIEKQYKKIIERDSTLKKIRIHDFRHSHASLLINQGEDYLVVKERLGHASITTTIDTYSHLYPSKQKDLADKLDDLL</sequence>
<dbReference type="RefSeq" id="WP_001007703.1">
    <property type="nucleotide sequence ID" value="NZ_CFBI01000010.1"/>
</dbReference>
<evidence type="ECO:0000256" key="3">
    <source>
        <dbReference type="ARBA" id="ARBA00023172"/>
    </source>
</evidence>
<reference evidence="4" key="1">
    <citation type="submission" date="2014-04" db="EMBL/GenBank/DDBJ databases">
        <authorList>
            <person name="Croucher N."/>
        </authorList>
    </citation>
    <scope>NUCLEOTIDE SEQUENCE</scope>
    <source>
        <strain evidence="4">187406</strain>
    </source>
</reference>
<dbReference type="InterPro" id="IPR002104">
    <property type="entry name" value="Integrase_catalytic"/>
</dbReference>
<comment type="similarity">
    <text evidence="1">Belongs to the 'phage' integrase family.</text>
</comment>
<dbReference type="Pfam" id="PF00589">
    <property type="entry name" value="Phage_integrase"/>
    <property type="match status" value="1"/>
</dbReference>
<dbReference type="GO" id="GO:0015074">
    <property type="term" value="P:DNA integration"/>
    <property type="evidence" value="ECO:0007669"/>
    <property type="project" value="InterPro"/>
</dbReference>
<name>A0A098AQ34_STREE</name>
<dbReference type="PANTHER" id="PTHR30349:SF64">
    <property type="entry name" value="PROPHAGE INTEGRASE INTD-RELATED"/>
    <property type="match status" value="1"/>
</dbReference>
<accession>A0A098AQ34</accession>
<protein>
    <submittedName>
        <fullName evidence="4">Putative integrative and conjugative element protein</fullName>
    </submittedName>
</protein>
<dbReference type="Gene3D" id="1.10.150.130">
    <property type="match status" value="1"/>
</dbReference>
<dbReference type="PANTHER" id="PTHR30349">
    <property type="entry name" value="PHAGE INTEGRASE-RELATED"/>
    <property type="match status" value="1"/>
</dbReference>
<dbReference type="GO" id="GO:0003677">
    <property type="term" value="F:DNA binding"/>
    <property type="evidence" value="ECO:0007669"/>
    <property type="project" value="UniProtKB-KW"/>
</dbReference>
<reference evidence="4" key="2">
    <citation type="submission" date="2014-10" db="EMBL/GenBank/DDBJ databases">
        <title>Contrasting mechanisms driving short-term and long-term diversification of pneumococci.</title>
        <authorList>
            <person name="Croucher N.J."/>
            <person name="Coupland P.C."/>
            <person name="Stevenson A.E."/>
            <person name="Callendrello A."/>
            <person name="Bentley S.D."/>
            <person name="Hanage W.P."/>
        </authorList>
    </citation>
    <scope>NUCLEOTIDE SEQUENCE</scope>
    <source>
        <strain evidence="4">187406</strain>
    </source>
</reference>
<dbReference type="InterPro" id="IPR025269">
    <property type="entry name" value="SAM-like_dom"/>
</dbReference>
<dbReference type="Gene3D" id="1.10.443.10">
    <property type="entry name" value="Intergrase catalytic core"/>
    <property type="match status" value="1"/>
</dbReference>
<dbReference type="GO" id="GO:0006310">
    <property type="term" value="P:DNA recombination"/>
    <property type="evidence" value="ECO:0007669"/>
    <property type="project" value="UniProtKB-KW"/>
</dbReference>
<proteinExistence type="inferred from homology"/>
<dbReference type="CDD" id="cd01189">
    <property type="entry name" value="INT_ICEBs1_C_like"/>
    <property type="match status" value="1"/>
</dbReference>
<dbReference type="SUPFAM" id="SSF56349">
    <property type="entry name" value="DNA breaking-rejoining enzymes"/>
    <property type="match status" value="1"/>
</dbReference>
<keyword evidence="2" id="KW-0238">DNA-binding</keyword>
<dbReference type="AlphaFoldDB" id="A0A098AQ34"/>
<evidence type="ECO:0000313" key="4">
    <source>
        <dbReference type="EMBL" id="CDQ30143.1"/>
    </source>
</evidence>
<dbReference type="Pfam" id="PF13102">
    <property type="entry name" value="Phage_int_SAM_5"/>
    <property type="match status" value="1"/>
</dbReference>
<dbReference type="InterPro" id="IPR011010">
    <property type="entry name" value="DNA_brk_join_enz"/>
</dbReference>
<dbReference type="InterPro" id="IPR013762">
    <property type="entry name" value="Integrase-like_cat_sf"/>
</dbReference>
<organism evidence="4">
    <name type="scientific">Streptococcus pneumoniae</name>
    <dbReference type="NCBI Taxonomy" id="1313"/>
    <lineage>
        <taxon>Bacteria</taxon>
        <taxon>Bacillati</taxon>
        <taxon>Bacillota</taxon>
        <taxon>Bacilli</taxon>
        <taxon>Lactobacillales</taxon>
        <taxon>Streptococcaceae</taxon>
        <taxon>Streptococcus</taxon>
    </lineage>
</organism>
<evidence type="ECO:0000256" key="2">
    <source>
        <dbReference type="ARBA" id="ARBA00023125"/>
    </source>
</evidence>
<keyword evidence="3" id="KW-0233">DNA recombination</keyword>
<dbReference type="InterPro" id="IPR010998">
    <property type="entry name" value="Integrase_recombinase_N"/>
</dbReference>
<evidence type="ECO:0000256" key="1">
    <source>
        <dbReference type="ARBA" id="ARBA00008857"/>
    </source>
</evidence>
<dbReference type="PROSITE" id="PS51898">
    <property type="entry name" value="TYR_RECOMBINASE"/>
    <property type="match status" value="1"/>
</dbReference>